<dbReference type="Proteomes" id="UP000261620">
    <property type="component" value="Unplaced"/>
</dbReference>
<evidence type="ECO:0000313" key="1">
    <source>
        <dbReference type="Ensembl" id="ENSMMOP00000011496.1"/>
    </source>
</evidence>
<evidence type="ECO:0000313" key="2">
    <source>
        <dbReference type="Proteomes" id="UP000261620"/>
    </source>
</evidence>
<sequence length="85" mass="9670">CSPNVSEQDLYRSIQTVLSCFCSWCMCAPLCSGMLRWTLHKKVQNNPGNSLTLVWVLMKELEKVLDLNTIWRRGKGTQGEAITHT</sequence>
<reference evidence="1" key="1">
    <citation type="submission" date="2025-08" db="UniProtKB">
        <authorList>
            <consortium name="Ensembl"/>
        </authorList>
    </citation>
    <scope>IDENTIFICATION</scope>
</reference>
<name>A0A3Q3W563_MOLML</name>
<reference evidence="1" key="2">
    <citation type="submission" date="2025-09" db="UniProtKB">
        <authorList>
            <consortium name="Ensembl"/>
        </authorList>
    </citation>
    <scope>IDENTIFICATION</scope>
</reference>
<organism evidence="1 2">
    <name type="scientific">Mola mola</name>
    <name type="common">Ocean sunfish</name>
    <name type="synonym">Tetraodon mola</name>
    <dbReference type="NCBI Taxonomy" id="94237"/>
    <lineage>
        <taxon>Eukaryota</taxon>
        <taxon>Metazoa</taxon>
        <taxon>Chordata</taxon>
        <taxon>Craniata</taxon>
        <taxon>Vertebrata</taxon>
        <taxon>Euteleostomi</taxon>
        <taxon>Actinopterygii</taxon>
        <taxon>Neopterygii</taxon>
        <taxon>Teleostei</taxon>
        <taxon>Neoteleostei</taxon>
        <taxon>Acanthomorphata</taxon>
        <taxon>Eupercaria</taxon>
        <taxon>Tetraodontiformes</taxon>
        <taxon>Molidae</taxon>
        <taxon>Mola</taxon>
    </lineage>
</organism>
<dbReference type="Ensembl" id="ENSMMOT00000011693.1">
    <property type="protein sequence ID" value="ENSMMOP00000011496.1"/>
    <property type="gene ID" value="ENSMMOG00000008849.1"/>
</dbReference>
<dbReference type="OMA" id="WCMCAPL"/>
<dbReference type="STRING" id="94237.ENSMMOP00000011496"/>
<protein>
    <submittedName>
        <fullName evidence="1">Uncharacterized protein</fullName>
    </submittedName>
</protein>
<accession>A0A3Q3W563</accession>
<keyword evidence="2" id="KW-1185">Reference proteome</keyword>
<proteinExistence type="predicted"/>
<dbReference type="AlphaFoldDB" id="A0A3Q3W563"/>